<reference evidence="9 10" key="1">
    <citation type="submission" date="2023-07" db="EMBL/GenBank/DDBJ databases">
        <title>Sorghum-associated microbial communities from plants grown in Nebraska, USA.</title>
        <authorList>
            <person name="Schachtman D."/>
        </authorList>
    </citation>
    <scope>NUCLEOTIDE SEQUENCE [LARGE SCALE GENOMIC DNA]</scope>
    <source>
        <strain evidence="9 10">BE211</strain>
    </source>
</reference>
<name>A0ABU1U3Z9_9BACL</name>
<feature type="transmembrane region" description="Helical" evidence="7">
    <location>
        <begin position="221"/>
        <end position="241"/>
    </location>
</feature>
<feature type="transmembrane region" description="Helical" evidence="7">
    <location>
        <begin position="12"/>
        <end position="36"/>
    </location>
</feature>
<dbReference type="RefSeq" id="WP_310260785.1">
    <property type="nucleotide sequence ID" value="NZ_JAVDWA010000006.1"/>
</dbReference>
<dbReference type="Gene3D" id="1.20.1250.20">
    <property type="entry name" value="MFS general substrate transporter like domains"/>
    <property type="match status" value="1"/>
</dbReference>
<evidence type="ECO:0000256" key="1">
    <source>
        <dbReference type="ARBA" id="ARBA00004651"/>
    </source>
</evidence>
<feature type="transmembrane region" description="Helical" evidence="7">
    <location>
        <begin position="48"/>
        <end position="68"/>
    </location>
</feature>
<feature type="transmembrane region" description="Helical" evidence="7">
    <location>
        <begin position="349"/>
        <end position="368"/>
    </location>
</feature>
<evidence type="ECO:0000256" key="6">
    <source>
        <dbReference type="ARBA" id="ARBA00023136"/>
    </source>
</evidence>
<dbReference type="InterPro" id="IPR020846">
    <property type="entry name" value="MFS_dom"/>
</dbReference>
<sequence>MIELLRNKNARLIILNTLFSGLGSGIIIIGVSWYLVQLDPKNGGSLGFPMLISAIATFFLAPYLGVFIDRYSRKRFFMGLQLSMIVLNTALVIAGILFSFNLFVLTLIYLTGTLYFTVHYPVLNALVQELFSSTQYKEVNSLLEIEGQTASMVSGALAAILLTPLGLTGLLWINVLLYVLSAITLFFISYHPKEEVANRGKKRIMMEFLEGLDYLNQNQKLAWFFLLTFSPYLLVLMSNYLNPIYVSIALDGQSSTFAIAEFTYAFGAIVIGFLIQQFSKRFSDTAQIIIFMFLFGISFYSLSILHFNTLLWTVMAIMGFCNAGSRIIRNTLIMIHVPPQYLGRVNTTYQVITTLFRVVLLTVFSGIMSNDVITYLYAGLGVALLLFSIISLPLSKSVILEQTTESKLKAVK</sequence>
<evidence type="ECO:0000259" key="8">
    <source>
        <dbReference type="PROSITE" id="PS50850"/>
    </source>
</evidence>
<feature type="transmembrane region" description="Helical" evidence="7">
    <location>
        <begin position="374"/>
        <end position="394"/>
    </location>
</feature>
<keyword evidence="3" id="KW-1003">Cell membrane</keyword>
<keyword evidence="2" id="KW-0813">Transport</keyword>
<feature type="transmembrane region" description="Helical" evidence="7">
    <location>
        <begin position="310"/>
        <end position="328"/>
    </location>
</feature>
<keyword evidence="4 7" id="KW-0812">Transmembrane</keyword>
<feature type="transmembrane region" description="Helical" evidence="7">
    <location>
        <begin position="286"/>
        <end position="304"/>
    </location>
</feature>
<evidence type="ECO:0000256" key="3">
    <source>
        <dbReference type="ARBA" id="ARBA00022475"/>
    </source>
</evidence>
<keyword evidence="5 7" id="KW-1133">Transmembrane helix</keyword>
<evidence type="ECO:0000313" key="10">
    <source>
        <dbReference type="Proteomes" id="UP001258181"/>
    </source>
</evidence>
<dbReference type="PANTHER" id="PTHR23513">
    <property type="entry name" value="INTEGRAL MEMBRANE EFFLUX PROTEIN-RELATED"/>
    <property type="match status" value="1"/>
</dbReference>
<dbReference type="InterPro" id="IPR036259">
    <property type="entry name" value="MFS_trans_sf"/>
</dbReference>
<comment type="subcellular location">
    <subcellularLocation>
        <location evidence="1">Cell membrane</location>
        <topology evidence="1">Multi-pass membrane protein</topology>
    </subcellularLocation>
</comment>
<feature type="transmembrane region" description="Helical" evidence="7">
    <location>
        <begin position="253"/>
        <end position="274"/>
    </location>
</feature>
<dbReference type="PANTHER" id="PTHR23513:SF11">
    <property type="entry name" value="STAPHYLOFERRIN A TRANSPORTER"/>
    <property type="match status" value="1"/>
</dbReference>
<dbReference type="EMBL" id="JAVDWA010000006">
    <property type="protein sequence ID" value="MDR7074215.1"/>
    <property type="molecule type" value="Genomic_DNA"/>
</dbReference>
<evidence type="ECO:0000256" key="7">
    <source>
        <dbReference type="SAM" id="Phobius"/>
    </source>
</evidence>
<dbReference type="PROSITE" id="PS50850">
    <property type="entry name" value="MFS"/>
    <property type="match status" value="1"/>
</dbReference>
<dbReference type="Proteomes" id="UP001258181">
    <property type="component" value="Unassembled WGS sequence"/>
</dbReference>
<feature type="transmembrane region" description="Helical" evidence="7">
    <location>
        <begin position="80"/>
        <end position="100"/>
    </location>
</feature>
<dbReference type="CDD" id="cd06173">
    <property type="entry name" value="MFS_MefA_like"/>
    <property type="match status" value="1"/>
</dbReference>
<gene>
    <name evidence="9" type="ORF">J2X07_003210</name>
</gene>
<organism evidence="9 10">
    <name type="scientific">Fictibacillus barbaricus</name>
    <dbReference type="NCBI Taxonomy" id="182136"/>
    <lineage>
        <taxon>Bacteria</taxon>
        <taxon>Bacillati</taxon>
        <taxon>Bacillota</taxon>
        <taxon>Bacilli</taxon>
        <taxon>Bacillales</taxon>
        <taxon>Fictibacillaceae</taxon>
        <taxon>Fictibacillus</taxon>
    </lineage>
</organism>
<evidence type="ECO:0000256" key="5">
    <source>
        <dbReference type="ARBA" id="ARBA00022989"/>
    </source>
</evidence>
<feature type="transmembrane region" description="Helical" evidence="7">
    <location>
        <begin position="171"/>
        <end position="190"/>
    </location>
</feature>
<keyword evidence="10" id="KW-1185">Reference proteome</keyword>
<protein>
    <submittedName>
        <fullName evidence="9">MFS family permease</fullName>
    </submittedName>
</protein>
<dbReference type="SUPFAM" id="SSF103473">
    <property type="entry name" value="MFS general substrate transporter"/>
    <property type="match status" value="1"/>
</dbReference>
<accession>A0ABU1U3Z9</accession>
<evidence type="ECO:0000256" key="2">
    <source>
        <dbReference type="ARBA" id="ARBA00022448"/>
    </source>
</evidence>
<comment type="caution">
    <text evidence="9">The sequence shown here is derived from an EMBL/GenBank/DDBJ whole genome shotgun (WGS) entry which is preliminary data.</text>
</comment>
<feature type="domain" description="Major facilitator superfamily (MFS) profile" evidence="8">
    <location>
        <begin position="9"/>
        <end position="396"/>
    </location>
</feature>
<dbReference type="Pfam" id="PF07690">
    <property type="entry name" value="MFS_1"/>
    <property type="match status" value="1"/>
</dbReference>
<evidence type="ECO:0000256" key="4">
    <source>
        <dbReference type="ARBA" id="ARBA00022692"/>
    </source>
</evidence>
<dbReference type="InterPro" id="IPR011701">
    <property type="entry name" value="MFS"/>
</dbReference>
<evidence type="ECO:0000313" key="9">
    <source>
        <dbReference type="EMBL" id="MDR7074215.1"/>
    </source>
</evidence>
<proteinExistence type="predicted"/>
<keyword evidence="6 7" id="KW-0472">Membrane</keyword>